<dbReference type="PANTHER" id="PTHR21047:SF2">
    <property type="entry name" value="THYMIDINE DIPHOSPHO-4-KETO-RHAMNOSE 3,5-EPIMERASE"/>
    <property type="match status" value="1"/>
</dbReference>
<dbReference type="GO" id="GO:0000271">
    <property type="term" value="P:polysaccharide biosynthetic process"/>
    <property type="evidence" value="ECO:0007669"/>
    <property type="project" value="TreeGrafter"/>
</dbReference>
<comment type="function">
    <text evidence="2 7">Catalyzes the epimerization of the C3' and C5'positions of dTDP-6-deoxy-D-xylo-4-hexulose, forming dTDP-6-deoxy-L-lyxo-4-hexulose.</text>
</comment>
<dbReference type="EMBL" id="JNUP01000069">
    <property type="protein sequence ID" value="KGE71119.1"/>
    <property type="molecule type" value="Genomic_DNA"/>
</dbReference>
<gene>
    <name evidence="8" type="ORF">DC28_12780</name>
</gene>
<name>A0A098QTQ1_9SPIO</name>
<dbReference type="GO" id="GO:0019305">
    <property type="term" value="P:dTDP-rhamnose biosynthetic process"/>
    <property type="evidence" value="ECO:0007669"/>
    <property type="project" value="UniProtKB-UniRule"/>
</dbReference>
<evidence type="ECO:0000256" key="5">
    <source>
        <dbReference type="PIRSR" id="PIRSR600888-1"/>
    </source>
</evidence>
<comment type="similarity">
    <text evidence="7">Belongs to the dTDP-4-dehydrorhamnose 3,5-epimerase family.</text>
</comment>
<evidence type="ECO:0000256" key="4">
    <source>
        <dbReference type="ARBA" id="ARBA00019595"/>
    </source>
</evidence>
<feature type="active site" description="Proton donor" evidence="5">
    <location>
        <position position="133"/>
    </location>
</feature>
<dbReference type="CDD" id="cd00438">
    <property type="entry name" value="cupin_RmlC"/>
    <property type="match status" value="1"/>
</dbReference>
<accession>A0A098QTQ1</accession>
<comment type="catalytic activity">
    <reaction evidence="1 7">
        <text>dTDP-4-dehydro-6-deoxy-alpha-D-glucose = dTDP-4-dehydro-beta-L-rhamnose</text>
        <dbReference type="Rhea" id="RHEA:16969"/>
        <dbReference type="ChEBI" id="CHEBI:57649"/>
        <dbReference type="ChEBI" id="CHEBI:62830"/>
        <dbReference type="EC" id="5.1.3.13"/>
    </reaction>
</comment>
<dbReference type="GO" id="GO:0005829">
    <property type="term" value="C:cytosol"/>
    <property type="evidence" value="ECO:0007669"/>
    <property type="project" value="TreeGrafter"/>
</dbReference>
<dbReference type="SUPFAM" id="SSF51182">
    <property type="entry name" value="RmlC-like cupins"/>
    <property type="match status" value="1"/>
</dbReference>
<comment type="caution">
    <text evidence="8">The sequence shown here is derived from an EMBL/GenBank/DDBJ whole genome shotgun (WGS) entry which is preliminary data.</text>
</comment>
<dbReference type="GO" id="GO:0008830">
    <property type="term" value="F:dTDP-4-dehydrorhamnose 3,5-epimerase activity"/>
    <property type="evidence" value="ECO:0007669"/>
    <property type="project" value="UniProtKB-UniRule"/>
</dbReference>
<feature type="site" description="Participates in a stacking interaction with the thymidine ring of dTDP-4-oxo-6-deoxyglucose" evidence="6">
    <location>
        <position position="139"/>
    </location>
</feature>
<dbReference type="AlphaFoldDB" id="A0A098QTQ1"/>
<evidence type="ECO:0000313" key="8">
    <source>
        <dbReference type="EMBL" id="KGE71119.1"/>
    </source>
</evidence>
<dbReference type="InterPro" id="IPR000888">
    <property type="entry name" value="RmlC-like"/>
</dbReference>
<evidence type="ECO:0000256" key="2">
    <source>
        <dbReference type="ARBA" id="ARBA00001997"/>
    </source>
</evidence>
<evidence type="ECO:0000256" key="7">
    <source>
        <dbReference type="RuleBase" id="RU364069"/>
    </source>
</evidence>
<proteinExistence type="inferred from homology"/>
<keyword evidence="7" id="KW-0413">Isomerase</keyword>
<comment type="subunit">
    <text evidence="7">Homodimer.</text>
</comment>
<dbReference type="NCBIfam" id="TIGR01221">
    <property type="entry name" value="rmlC"/>
    <property type="match status" value="1"/>
</dbReference>
<dbReference type="RefSeq" id="WP_037549216.1">
    <property type="nucleotide sequence ID" value="NZ_JNUP01000069.1"/>
</dbReference>
<sequence length="184" mass="20789">MPCTFTPGPIPGLVIIQPRVFADDRGWFMESYKKSEFIDHGISEDFVQDNHSRSIRGVLRGLHFQRSPHAQGKLVRCLDGRVWDVAVDLRRGSPTFGRYHGIELSPENSTMFYIPPGFAHGFITLSEHAEFVYKCTEEYAPESDGGVRWDDPDLALPWPLDQPLVSPKDSQLPFLADLGKDFAL</sequence>
<reference evidence="8 9" key="1">
    <citation type="submission" date="2014-05" db="EMBL/GenBank/DDBJ databases">
        <title>De novo Genome Sequence of Spirocheata sp.</title>
        <authorList>
            <person name="Shivani Y."/>
            <person name="Subhash Y."/>
            <person name="Tushar L."/>
            <person name="Sasikala C."/>
            <person name="Ramana C.V."/>
        </authorList>
    </citation>
    <scope>NUCLEOTIDE SEQUENCE [LARGE SCALE GENOMIC DNA]</scope>
    <source>
        <strain evidence="8 9">JC230</strain>
    </source>
</reference>
<dbReference type="EC" id="5.1.3.13" evidence="3 7"/>
<dbReference type="InterPro" id="IPR014710">
    <property type="entry name" value="RmlC-like_jellyroll"/>
</dbReference>
<organism evidence="8 9">
    <name type="scientific">Spirochaeta lutea</name>
    <dbReference type="NCBI Taxonomy" id="1480694"/>
    <lineage>
        <taxon>Bacteria</taxon>
        <taxon>Pseudomonadati</taxon>
        <taxon>Spirochaetota</taxon>
        <taxon>Spirochaetia</taxon>
        <taxon>Spirochaetales</taxon>
        <taxon>Spirochaetaceae</taxon>
        <taxon>Spirochaeta</taxon>
    </lineage>
</organism>
<evidence type="ECO:0000313" key="9">
    <source>
        <dbReference type="Proteomes" id="UP000029692"/>
    </source>
</evidence>
<protein>
    <recommendedName>
        <fullName evidence="4 7">dTDP-4-dehydrorhamnose 3,5-epimerase</fullName>
        <ecNumber evidence="3 7">5.1.3.13</ecNumber>
    </recommendedName>
    <alternativeName>
        <fullName evidence="7">Thymidine diphospho-4-keto-rhamnose 3,5-epimerase</fullName>
    </alternativeName>
</protein>
<dbReference type="STRING" id="1480694.DC28_12780"/>
<dbReference type="Proteomes" id="UP000029692">
    <property type="component" value="Unassembled WGS sequence"/>
</dbReference>
<dbReference type="Gene3D" id="2.60.120.10">
    <property type="entry name" value="Jelly Rolls"/>
    <property type="match status" value="1"/>
</dbReference>
<dbReference type="InterPro" id="IPR011051">
    <property type="entry name" value="RmlC_Cupin_sf"/>
</dbReference>
<comment type="pathway">
    <text evidence="7">Carbohydrate biosynthesis; dTDP-L-rhamnose biosynthesis.</text>
</comment>
<dbReference type="eggNOG" id="COG1898">
    <property type="taxonomic scope" value="Bacteria"/>
</dbReference>
<dbReference type="UniPathway" id="UPA00124"/>
<dbReference type="Pfam" id="PF00908">
    <property type="entry name" value="dTDP_sugar_isom"/>
    <property type="match status" value="1"/>
</dbReference>
<feature type="active site" description="Proton acceptor" evidence="5">
    <location>
        <position position="63"/>
    </location>
</feature>
<evidence type="ECO:0000256" key="1">
    <source>
        <dbReference type="ARBA" id="ARBA00001298"/>
    </source>
</evidence>
<evidence type="ECO:0000256" key="3">
    <source>
        <dbReference type="ARBA" id="ARBA00012098"/>
    </source>
</evidence>
<dbReference type="PANTHER" id="PTHR21047">
    <property type="entry name" value="DTDP-6-DEOXY-D-GLUCOSE-3,5 EPIMERASE"/>
    <property type="match status" value="1"/>
</dbReference>
<evidence type="ECO:0000256" key="6">
    <source>
        <dbReference type="PIRSR" id="PIRSR600888-3"/>
    </source>
</evidence>
<dbReference type="OrthoDB" id="9800680at2"/>
<keyword evidence="9" id="KW-1185">Reference proteome</keyword>